<evidence type="ECO:0000313" key="1">
    <source>
        <dbReference type="EMBL" id="EXB32319.1"/>
    </source>
</evidence>
<dbReference type="AlphaFoldDB" id="W9QMB3"/>
<sequence length="80" mass="9275">MLSSLSSITFTTTIDNTKLLPRQRAGITLVKNYKKKRVTSAKRGGRRIETSSSPYPLKFPRRFRRRRLFSKSPFTAQDIL</sequence>
<accession>W9QMB3</accession>
<proteinExistence type="predicted"/>
<evidence type="ECO:0000313" key="2">
    <source>
        <dbReference type="Proteomes" id="UP000030645"/>
    </source>
</evidence>
<reference evidence="2" key="1">
    <citation type="submission" date="2013-01" db="EMBL/GenBank/DDBJ databases">
        <title>Draft Genome Sequence of a Mulberry Tree, Morus notabilis C.K. Schneid.</title>
        <authorList>
            <person name="He N."/>
            <person name="Zhao S."/>
        </authorList>
    </citation>
    <scope>NUCLEOTIDE SEQUENCE</scope>
</reference>
<dbReference type="EMBL" id="KE343523">
    <property type="protein sequence ID" value="EXB32319.1"/>
    <property type="molecule type" value="Genomic_DNA"/>
</dbReference>
<protein>
    <submittedName>
        <fullName evidence="1">Uncharacterized protein</fullName>
    </submittedName>
</protein>
<keyword evidence="2" id="KW-1185">Reference proteome</keyword>
<organism evidence="1 2">
    <name type="scientific">Morus notabilis</name>
    <dbReference type="NCBI Taxonomy" id="981085"/>
    <lineage>
        <taxon>Eukaryota</taxon>
        <taxon>Viridiplantae</taxon>
        <taxon>Streptophyta</taxon>
        <taxon>Embryophyta</taxon>
        <taxon>Tracheophyta</taxon>
        <taxon>Spermatophyta</taxon>
        <taxon>Magnoliopsida</taxon>
        <taxon>eudicotyledons</taxon>
        <taxon>Gunneridae</taxon>
        <taxon>Pentapetalae</taxon>
        <taxon>rosids</taxon>
        <taxon>fabids</taxon>
        <taxon>Rosales</taxon>
        <taxon>Moraceae</taxon>
        <taxon>Moreae</taxon>
        <taxon>Morus</taxon>
    </lineage>
</organism>
<name>W9QMB3_9ROSA</name>
<dbReference type="Proteomes" id="UP000030645">
    <property type="component" value="Unassembled WGS sequence"/>
</dbReference>
<gene>
    <name evidence="1" type="ORF">L484_005523</name>
</gene>